<protein>
    <submittedName>
        <fullName evidence="1">Uncharacterized protein</fullName>
    </submittedName>
</protein>
<reference evidence="1" key="1">
    <citation type="submission" date="2016-11" db="EMBL/GenBank/DDBJ databases">
        <title>The genome sequence of Colletotrichum cuscutae.</title>
        <authorList>
            <person name="Baroncelli R."/>
        </authorList>
    </citation>
    <scope>NUCLEOTIDE SEQUENCE</scope>
    <source>
        <strain evidence="1">IMI 304802</strain>
    </source>
</reference>
<evidence type="ECO:0000313" key="1">
    <source>
        <dbReference type="EMBL" id="KAK1472760.1"/>
    </source>
</evidence>
<dbReference type="AlphaFoldDB" id="A0AAI9Y1X2"/>
<accession>A0AAI9Y1X2</accession>
<proteinExistence type="predicted"/>
<comment type="caution">
    <text evidence="1">The sequence shown here is derived from an EMBL/GenBank/DDBJ whole genome shotgun (WGS) entry which is preliminary data.</text>
</comment>
<name>A0AAI9Y1X2_9PEZI</name>
<dbReference type="EMBL" id="MPDP01000183">
    <property type="protein sequence ID" value="KAK1472760.1"/>
    <property type="molecule type" value="Genomic_DNA"/>
</dbReference>
<keyword evidence="2" id="KW-1185">Reference proteome</keyword>
<organism evidence="1 2">
    <name type="scientific">Colletotrichum cuscutae</name>
    <dbReference type="NCBI Taxonomy" id="1209917"/>
    <lineage>
        <taxon>Eukaryota</taxon>
        <taxon>Fungi</taxon>
        <taxon>Dikarya</taxon>
        <taxon>Ascomycota</taxon>
        <taxon>Pezizomycotina</taxon>
        <taxon>Sordariomycetes</taxon>
        <taxon>Hypocreomycetidae</taxon>
        <taxon>Glomerellales</taxon>
        <taxon>Glomerellaceae</taxon>
        <taxon>Colletotrichum</taxon>
        <taxon>Colletotrichum acutatum species complex</taxon>
    </lineage>
</organism>
<sequence length="274" mass="30738">MAQARPLCVAVPQFAPHVECAIPKRYIGSITWALYFLPSQYLAFTSTYLTSGQSPSAFNHQALKRPPVYPEPPPRFPLELGLGISAQARPRPAAPRLFCPLESHSIHSLSCRLSQKEPRSKGSPVATAPLSFALALLPLSLSGLLKPQSRSLHPEEKQQETSFFRPPVPIQTWNYHLDPYRLCSSYLGYRDVTRAPQIYPLSHLNIHLLNPAGKAIRRRFTFQSLASKPSDLQHNAPDSLIIYSASNQRIKRSAAVAFQLDLRYVSSYETIRPR</sequence>
<gene>
    <name evidence="1" type="ORF">CCUS01_17285</name>
</gene>
<dbReference type="Proteomes" id="UP001239213">
    <property type="component" value="Unassembled WGS sequence"/>
</dbReference>
<evidence type="ECO:0000313" key="2">
    <source>
        <dbReference type="Proteomes" id="UP001239213"/>
    </source>
</evidence>